<reference evidence="6" key="1">
    <citation type="submission" date="2018-03" db="EMBL/GenBank/DDBJ databases">
        <title>ARS-UCD1.2.</title>
        <authorList>
            <person name="Rosen B.D."/>
            <person name="Bickhart D.M."/>
            <person name="Koren S."/>
            <person name="Schnabel R.D."/>
            <person name="Hall R."/>
            <person name="Zimin A."/>
            <person name="Dreischer C."/>
            <person name="Schultheiss S."/>
            <person name="Schroeder S.G."/>
            <person name="Elsik C.G."/>
            <person name="Couldrey C."/>
            <person name="Liu G.E."/>
            <person name="Van Tassell C.P."/>
            <person name="Phillippy A.M."/>
            <person name="Smith T.P.L."/>
            <person name="Medrano J.F."/>
        </authorList>
    </citation>
    <scope>NUCLEOTIDE SEQUENCE [LARGE SCALE GENOMIC DNA]</scope>
    <source>
        <strain evidence="6">Hereford</strain>
    </source>
</reference>
<gene>
    <name evidence="6" type="primary">SYT2</name>
</gene>
<sequence>MRCPGGESGRGGSGRWASKPTGAPAGRAAQQGPASVPRLCRSSAAVLGGGWRCGAALLACQAESGSFHANPACDLGQLSDPAGPQYLHLENGGLEFMVTESLLVLLACLQLSLCHHEEHLQEEPGACGGSCHHHHARRPSGQLHRERGSGRGQGGHVCYVQGEVLQRDSQAASAPLGADRNCRGHGPSAAHLLLLHLQEVLLQEEEEQEGEGQGRQERHEHEGHAGRPAPQDDDDAETGLTEGEGEGEEEKEPENLGKLQFSLDYDFQANQLTVGVLQAAELPALDMGGTSDPYVKVFLLPDKKKKYETKVHRKTLNPAFNETFTFKVPYQELGGKTLVMAIYDFDRFSKHDIIGEVKVPMNTVDLGQPIEEWRDLQGGEKEEPEKLGDICTSLRYVPTAGKLTVCILEAKNLKKMDVGGLSDPYVKIHLMQNGKRLKKKKTTVKKKTLNPYFNESFSFEIPFEQIQKVQVVVTVLDYDKLGKNEAIGKIFVGSSATGTELRHWSDMLANPRRPIAQWHSLKPEEEVDALLGKSK</sequence>
<comment type="function">
    <text evidence="3">May have a regulatory role in the membrane interactions during trafficking of synaptic vesicles at the active zone of the synapse. It binds acidic phospholipids with a specificity that requires the presence of both an acidic head group and a diacyl backbone.</text>
</comment>
<feature type="compositionally biased region" description="Basic and acidic residues" evidence="4">
    <location>
        <begin position="212"/>
        <end position="225"/>
    </location>
</feature>
<reference evidence="6" key="3">
    <citation type="submission" date="2025-09" db="UniProtKB">
        <authorList>
            <consortium name="Ensembl"/>
        </authorList>
    </citation>
    <scope>IDENTIFICATION</scope>
    <source>
        <strain evidence="6">Hereford</strain>
    </source>
</reference>
<evidence type="ECO:0000259" key="5">
    <source>
        <dbReference type="PROSITE" id="PS50004"/>
    </source>
</evidence>
<feature type="compositionally biased region" description="Acidic residues" evidence="4">
    <location>
        <begin position="231"/>
        <end position="252"/>
    </location>
</feature>
<dbReference type="CDD" id="cd08402">
    <property type="entry name" value="C2B_Synaptotagmin-1"/>
    <property type="match status" value="1"/>
</dbReference>
<dbReference type="SMART" id="SM00239">
    <property type="entry name" value="C2"/>
    <property type="match status" value="2"/>
</dbReference>
<dbReference type="PANTHER" id="PTHR10024">
    <property type="entry name" value="SYNAPTOTAGMIN"/>
    <property type="match status" value="1"/>
</dbReference>
<keyword evidence="3" id="KW-0479">Metal-binding</keyword>
<dbReference type="Ensembl" id="ENSBTAT00000151286.1">
    <property type="protein sequence ID" value="ENSBTAP00000104976.1"/>
    <property type="gene ID" value="ENSBTAG00000078111.1"/>
</dbReference>
<keyword evidence="3" id="KW-0770">Synapse</keyword>
<dbReference type="PANTHER" id="PTHR10024:SF223">
    <property type="entry name" value="SYNAPTOTAGMIN-2"/>
    <property type="match status" value="1"/>
</dbReference>
<protein>
    <recommendedName>
        <fullName evidence="3">Synaptotagmin</fullName>
    </recommendedName>
</protein>
<organism evidence="6 7">
    <name type="scientific">Bos taurus</name>
    <name type="common">Bovine</name>
    <dbReference type="NCBI Taxonomy" id="9913"/>
    <lineage>
        <taxon>Eukaryota</taxon>
        <taxon>Metazoa</taxon>
        <taxon>Chordata</taxon>
        <taxon>Craniata</taxon>
        <taxon>Vertebrata</taxon>
        <taxon>Euteleostomi</taxon>
        <taxon>Mammalia</taxon>
        <taxon>Eutheria</taxon>
        <taxon>Laurasiatheria</taxon>
        <taxon>Artiodactyla</taxon>
        <taxon>Ruminantia</taxon>
        <taxon>Pecora</taxon>
        <taxon>Bovidae</taxon>
        <taxon>Bovinae</taxon>
        <taxon>Bos</taxon>
    </lineage>
</organism>
<dbReference type="SUPFAM" id="SSF49562">
    <property type="entry name" value="C2 domain (Calcium/lipid-binding domain, CaLB)"/>
    <property type="match status" value="2"/>
</dbReference>
<dbReference type="Proteomes" id="UP000009136">
    <property type="component" value="Chromosome 16"/>
</dbReference>
<dbReference type="InterPro" id="IPR001565">
    <property type="entry name" value="Synaptotagmin"/>
</dbReference>
<evidence type="ECO:0000313" key="6">
    <source>
        <dbReference type="Ensembl" id="ENSBTAP00000104976.1"/>
    </source>
</evidence>
<dbReference type="CDD" id="cd08385">
    <property type="entry name" value="C2A_Synaptotagmin-1-5-6-9-10"/>
    <property type="match status" value="1"/>
</dbReference>
<comment type="cofactor">
    <cofactor evidence="3">
        <name>Ca(2+)</name>
        <dbReference type="ChEBI" id="CHEBI:29108"/>
    </cofactor>
    <text evidence="3">Binds 3 Ca(2+) ions per subunit. The ions are bound to the C2 domains.</text>
</comment>
<dbReference type="PROSITE" id="PS50004">
    <property type="entry name" value="C2"/>
    <property type="match status" value="2"/>
</dbReference>
<keyword evidence="2" id="KW-0677">Repeat</keyword>
<keyword evidence="7" id="KW-1185">Reference proteome</keyword>
<name>A0ABI0NR64_BOVIN</name>
<feature type="region of interest" description="Disordered" evidence="4">
    <location>
        <begin position="204"/>
        <end position="255"/>
    </location>
</feature>
<reference evidence="6" key="2">
    <citation type="submission" date="2025-08" db="UniProtKB">
        <authorList>
            <consortium name="Ensembl"/>
        </authorList>
    </citation>
    <scope>IDENTIFICATION</scope>
    <source>
        <strain evidence="6">Hereford</strain>
    </source>
</reference>
<dbReference type="GeneTree" id="ENSGT00940000157586"/>
<dbReference type="InterPro" id="IPR000008">
    <property type="entry name" value="C2_dom"/>
</dbReference>
<dbReference type="PRINTS" id="PR00399">
    <property type="entry name" value="SYNAPTOTAGMN"/>
</dbReference>
<dbReference type="InterPro" id="IPR035892">
    <property type="entry name" value="C2_domain_sf"/>
</dbReference>
<dbReference type="Pfam" id="PF00168">
    <property type="entry name" value="C2"/>
    <property type="match status" value="2"/>
</dbReference>
<accession>A0ABI0NR64</accession>
<comment type="subcellular location">
    <subcellularLocation>
        <location evidence="3">Cytoplasmic vesicle</location>
        <location evidence="3">Secretory vesicle</location>
        <location evidence="3">Synaptic vesicle membrane</location>
        <topology evidence="3">Single-pass membrane protein</topology>
    </subcellularLocation>
</comment>
<feature type="compositionally biased region" description="Gly residues" evidence="4">
    <location>
        <begin position="1"/>
        <end position="14"/>
    </location>
</feature>
<feature type="domain" description="C2" evidence="5">
    <location>
        <begin position="255"/>
        <end position="374"/>
    </location>
</feature>
<keyword evidence="3" id="KW-0106">Calcium</keyword>
<feature type="domain" description="C2" evidence="5">
    <location>
        <begin position="386"/>
        <end position="519"/>
    </location>
</feature>
<evidence type="ECO:0000256" key="1">
    <source>
        <dbReference type="ARBA" id="ARBA00006996"/>
    </source>
</evidence>
<feature type="compositionally biased region" description="Low complexity" evidence="4">
    <location>
        <begin position="22"/>
        <end position="31"/>
    </location>
</feature>
<proteinExistence type="inferred from homology"/>
<evidence type="ECO:0000256" key="3">
    <source>
        <dbReference type="RuleBase" id="RU367154"/>
    </source>
</evidence>
<feature type="region of interest" description="Disordered" evidence="4">
    <location>
        <begin position="1"/>
        <end position="31"/>
    </location>
</feature>
<evidence type="ECO:0000256" key="4">
    <source>
        <dbReference type="SAM" id="MobiDB-lite"/>
    </source>
</evidence>
<keyword evidence="3" id="KW-0968">Cytoplasmic vesicle</keyword>
<dbReference type="Gene3D" id="2.60.40.150">
    <property type="entry name" value="C2 domain"/>
    <property type="match status" value="2"/>
</dbReference>
<comment type="similarity">
    <text evidence="1 3">Belongs to the synaptotagmin family.</text>
</comment>
<feature type="region of interest" description="Disordered" evidence="4">
    <location>
        <begin position="125"/>
        <end position="154"/>
    </location>
</feature>
<evidence type="ECO:0000256" key="2">
    <source>
        <dbReference type="ARBA" id="ARBA00022737"/>
    </source>
</evidence>
<dbReference type="PRINTS" id="PR00360">
    <property type="entry name" value="C2DOMAIN"/>
</dbReference>
<evidence type="ECO:0000313" key="7">
    <source>
        <dbReference type="Proteomes" id="UP000009136"/>
    </source>
</evidence>